<evidence type="ECO:0000256" key="4">
    <source>
        <dbReference type="ARBA" id="ARBA00022737"/>
    </source>
</evidence>
<comment type="caution">
    <text evidence="8">Lacks conserved residue(s) required for the propagation of feature annotation.</text>
</comment>
<dbReference type="PROSITE" id="PS50068">
    <property type="entry name" value="LDLRA_2"/>
    <property type="match status" value="2"/>
</dbReference>
<dbReference type="GO" id="GO:0005886">
    <property type="term" value="C:plasma membrane"/>
    <property type="evidence" value="ECO:0007669"/>
    <property type="project" value="TreeGrafter"/>
</dbReference>
<dbReference type="InterPro" id="IPR050685">
    <property type="entry name" value="LDLR"/>
</dbReference>
<dbReference type="SUPFAM" id="SSF57424">
    <property type="entry name" value="LDL receptor-like module"/>
    <property type="match status" value="3"/>
</dbReference>
<keyword evidence="3" id="KW-0812">Transmembrane</keyword>
<feature type="disulfide bond" evidence="8">
    <location>
        <begin position="309"/>
        <end position="324"/>
    </location>
</feature>
<keyword evidence="5" id="KW-1133">Transmembrane helix</keyword>
<evidence type="ECO:0000313" key="10">
    <source>
        <dbReference type="Proteomes" id="UP000663889"/>
    </source>
</evidence>
<accession>A0A815ITW5</accession>
<keyword evidence="6" id="KW-0472">Membrane</keyword>
<dbReference type="Pfam" id="PF00057">
    <property type="entry name" value="Ldl_recept_a"/>
    <property type="match status" value="1"/>
</dbReference>
<comment type="subcellular location">
    <subcellularLocation>
        <location evidence="2">Endomembrane system</location>
    </subcellularLocation>
    <subcellularLocation>
        <location evidence="1">Membrane</location>
        <topology evidence="1">Single-pass membrane protein</topology>
    </subcellularLocation>
</comment>
<dbReference type="PANTHER" id="PTHR24270:SF61">
    <property type="entry name" value="EGF-LIKE DOMAIN-CONTAINING PROTEIN"/>
    <property type="match status" value="1"/>
</dbReference>
<sequence>MSISNNQSLEREIFYNCTLPRFGSLCQYEINYVHKNYSSLYDMINDYYKERYFNPEVNCYTHLQCNRGPSPACLDWTEICDGQVDCIDDKVDEKDCWKIEIHVCQDDEFQCSNGQCIPMAFYHDDEINEDCADMTDEHSPQLRKSLRFIYKQPSFIIEENQFRSLPIGNLNFARMKLLFQHVCDNLTHLIPINNDKQNETDETECEQWPCNNIYTHCDGIWDCPKGEDETGRYSFTTLNCSSNQHLCVLPDTNQFTCIPLEKINDNNIDCLGATDEPTLCQKYDYAYNYRSFLCKNSSSQRCINLAHLCNGKFDCEYGDDEQFCMKRYKYGLSSSYYNVSHSEVEQFFYKELVTKSRSFIKHFSLDGLTELNTDNQTTSIRPSGIIRFPQEYELMMNRKNPCSRGIQLRVWFNEQNNSTTNICLCPPSYYGDHCQNQNQRVSLTMAFRVMSDSRSTLFAIIISLIDDSEQRIIHSYEQLSYLSVRDCKAKFNVYLVYSNRPKSQTRNYSIHVDIYEKISLNYRASFLYPIEFPFLPVHRLAFIVTIPSSKD</sequence>
<feature type="disulfide bond" evidence="8">
    <location>
        <begin position="104"/>
        <end position="116"/>
    </location>
</feature>
<evidence type="ECO:0000256" key="5">
    <source>
        <dbReference type="ARBA" id="ARBA00022989"/>
    </source>
</evidence>
<dbReference type="Gene3D" id="4.10.400.10">
    <property type="entry name" value="Low-density Lipoprotein Receptor"/>
    <property type="match status" value="2"/>
</dbReference>
<evidence type="ECO:0000256" key="2">
    <source>
        <dbReference type="ARBA" id="ARBA00004308"/>
    </source>
</evidence>
<evidence type="ECO:0000256" key="7">
    <source>
        <dbReference type="ARBA" id="ARBA00023157"/>
    </source>
</evidence>
<dbReference type="PRINTS" id="PR00261">
    <property type="entry name" value="LDLRECEPTOR"/>
</dbReference>
<keyword evidence="7 8" id="KW-1015">Disulfide bond</keyword>
<dbReference type="PANTHER" id="PTHR24270">
    <property type="entry name" value="LOW-DENSITY LIPOPROTEIN RECEPTOR-RELATED"/>
    <property type="match status" value="1"/>
</dbReference>
<protein>
    <submittedName>
        <fullName evidence="9">Uncharacterized protein</fullName>
    </submittedName>
</protein>
<proteinExistence type="predicted"/>
<name>A0A815ITW5_9BILA</name>
<feature type="non-terminal residue" evidence="9">
    <location>
        <position position="1"/>
    </location>
</feature>
<dbReference type="AlphaFoldDB" id="A0A815ITW5"/>
<evidence type="ECO:0000313" key="9">
    <source>
        <dbReference type="EMBL" id="CAF1373221.1"/>
    </source>
</evidence>
<gene>
    <name evidence="9" type="ORF">SEV965_LOCUS30008</name>
</gene>
<dbReference type="InterPro" id="IPR023415">
    <property type="entry name" value="LDLR_class-A_CS"/>
</dbReference>
<comment type="caution">
    <text evidence="9">The sequence shown here is derived from an EMBL/GenBank/DDBJ whole genome shotgun (WGS) entry which is preliminary data.</text>
</comment>
<dbReference type="InterPro" id="IPR036055">
    <property type="entry name" value="LDL_receptor-like_sf"/>
</dbReference>
<keyword evidence="4" id="KW-0677">Repeat</keyword>
<dbReference type="SMART" id="SM00192">
    <property type="entry name" value="LDLa"/>
    <property type="match status" value="4"/>
</dbReference>
<dbReference type="CDD" id="cd00112">
    <property type="entry name" value="LDLa"/>
    <property type="match status" value="2"/>
</dbReference>
<dbReference type="Proteomes" id="UP000663889">
    <property type="component" value="Unassembled WGS sequence"/>
</dbReference>
<dbReference type="InterPro" id="IPR002172">
    <property type="entry name" value="LDrepeatLR_classA_rpt"/>
</dbReference>
<evidence type="ECO:0000256" key="1">
    <source>
        <dbReference type="ARBA" id="ARBA00004167"/>
    </source>
</evidence>
<dbReference type="GO" id="GO:0016192">
    <property type="term" value="P:vesicle-mediated transport"/>
    <property type="evidence" value="ECO:0007669"/>
    <property type="project" value="UniProtKB-ARBA"/>
</dbReference>
<organism evidence="9 10">
    <name type="scientific">Rotaria sordida</name>
    <dbReference type="NCBI Taxonomy" id="392033"/>
    <lineage>
        <taxon>Eukaryota</taxon>
        <taxon>Metazoa</taxon>
        <taxon>Spiralia</taxon>
        <taxon>Gnathifera</taxon>
        <taxon>Rotifera</taxon>
        <taxon>Eurotatoria</taxon>
        <taxon>Bdelloidea</taxon>
        <taxon>Philodinida</taxon>
        <taxon>Philodinidae</taxon>
        <taxon>Rotaria</taxon>
    </lineage>
</organism>
<dbReference type="GO" id="GO:0012505">
    <property type="term" value="C:endomembrane system"/>
    <property type="evidence" value="ECO:0007669"/>
    <property type="project" value="UniProtKB-SubCell"/>
</dbReference>
<dbReference type="EMBL" id="CAJNOU010003142">
    <property type="protein sequence ID" value="CAF1373221.1"/>
    <property type="molecule type" value="Genomic_DNA"/>
</dbReference>
<evidence type="ECO:0000256" key="8">
    <source>
        <dbReference type="PROSITE-ProRule" id="PRU00124"/>
    </source>
</evidence>
<evidence type="ECO:0000256" key="3">
    <source>
        <dbReference type="ARBA" id="ARBA00022692"/>
    </source>
</evidence>
<reference evidence="9" key="1">
    <citation type="submission" date="2021-02" db="EMBL/GenBank/DDBJ databases">
        <authorList>
            <person name="Nowell W R."/>
        </authorList>
    </citation>
    <scope>NUCLEOTIDE SEQUENCE</scope>
</reference>
<dbReference type="PROSITE" id="PS01209">
    <property type="entry name" value="LDLRA_1"/>
    <property type="match status" value="1"/>
</dbReference>
<evidence type="ECO:0000256" key="6">
    <source>
        <dbReference type="ARBA" id="ARBA00023136"/>
    </source>
</evidence>